<evidence type="ECO:0000313" key="8">
    <source>
        <dbReference type="EMBL" id="MDQ0517357.1"/>
    </source>
</evidence>
<dbReference type="InterPro" id="IPR003317">
    <property type="entry name" value="Cyt-d_oxidase_su2"/>
</dbReference>
<comment type="caution">
    <text evidence="8">The sequence shown here is derived from an EMBL/GenBank/DDBJ whole genome shotgun (WGS) entry which is preliminary data.</text>
</comment>
<reference evidence="8 9" key="1">
    <citation type="submission" date="2023-07" db="EMBL/GenBank/DDBJ databases">
        <title>Genomic Encyclopedia of Type Strains, Phase IV (KMG-IV): sequencing the most valuable type-strain genomes for metagenomic binning, comparative biology and taxonomic classification.</title>
        <authorList>
            <person name="Goeker M."/>
        </authorList>
    </citation>
    <scope>NUCLEOTIDE SEQUENCE [LARGE SCALE GENOMIC DNA]</scope>
    <source>
        <strain evidence="8 9">B1-1</strain>
    </source>
</reference>
<feature type="transmembrane region" description="Helical" evidence="7">
    <location>
        <begin position="250"/>
        <end position="273"/>
    </location>
</feature>
<evidence type="ECO:0000256" key="6">
    <source>
        <dbReference type="ARBA" id="ARBA00023136"/>
    </source>
</evidence>
<comment type="subcellular location">
    <subcellularLocation>
        <location evidence="1">Cell membrane</location>
        <topology evidence="1">Multi-pass membrane protein</topology>
    </subcellularLocation>
</comment>
<organism evidence="8 9">
    <name type="scientific">Kaistia geumhonensis</name>
    <dbReference type="NCBI Taxonomy" id="410839"/>
    <lineage>
        <taxon>Bacteria</taxon>
        <taxon>Pseudomonadati</taxon>
        <taxon>Pseudomonadota</taxon>
        <taxon>Alphaproteobacteria</taxon>
        <taxon>Hyphomicrobiales</taxon>
        <taxon>Kaistiaceae</taxon>
        <taxon>Kaistia</taxon>
    </lineage>
</organism>
<name>A0ABU0M8Q6_9HYPH</name>
<feature type="transmembrane region" description="Helical" evidence="7">
    <location>
        <begin position="223"/>
        <end position="243"/>
    </location>
</feature>
<dbReference type="PANTHER" id="PTHR43141:SF4">
    <property type="entry name" value="CYTOCHROME BD2 SUBUNIT II"/>
    <property type="match status" value="1"/>
</dbReference>
<feature type="transmembrane region" description="Helical" evidence="7">
    <location>
        <begin position="187"/>
        <end position="211"/>
    </location>
</feature>
<keyword evidence="9" id="KW-1185">Reference proteome</keyword>
<accession>A0ABU0M8Q6</accession>
<dbReference type="Proteomes" id="UP001223743">
    <property type="component" value="Unassembled WGS sequence"/>
</dbReference>
<dbReference type="NCBIfam" id="TIGR00203">
    <property type="entry name" value="cydB"/>
    <property type="match status" value="1"/>
</dbReference>
<dbReference type="EC" id="1.10.3.-" evidence="8"/>
<evidence type="ECO:0000256" key="2">
    <source>
        <dbReference type="ARBA" id="ARBA00007543"/>
    </source>
</evidence>
<dbReference type="GO" id="GO:0016491">
    <property type="term" value="F:oxidoreductase activity"/>
    <property type="evidence" value="ECO:0007669"/>
    <property type="project" value="UniProtKB-KW"/>
</dbReference>
<dbReference type="PANTHER" id="PTHR43141">
    <property type="entry name" value="CYTOCHROME BD2 SUBUNIT II"/>
    <property type="match status" value="1"/>
</dbReference>
<comment type="similarity">
    <text evidence="2">Belongs to the cytochrome ubiquinol oxidase subunit 2 family.</text>
</comment>
<feature type="transmembrane region" description="Helical" evidence="7">
    <location>
        <begin position="6"/>
        <end position="30"/>
    </location>
</feature>
<dbReference type="Pfam" id="PF02322">
    <property type="entry name" value="Cyt_bd_oxida_II"/>
    <property type="match status" value="1"/>
</dbReference>
<evidence type="ECO:0000313" key="9">
    <source>
        <dbReference type="Proteomes" id="UP001223743"/>
    </source>
</evidence>
<gene>
    <name evidence="8" type="ORF">QO015_002970</name>
</gene>
<keyword evidence="3" id="KW-1003">Cell membrane</keyword>
<proteinExistence type="inferred from homology"/>
<protein>
    <submittedName>
        <fullName evidence="8">Cytochrome d ubiquinol oxidase subunit II</fullName>
        <ecNumber evidence="8">1.10.3.-</ecNumber>
    </submittedName>
</protein>
<dbReference type="EMBL" id="JAUSWJ010000001">
    <property type="protein sequence ID" value="MDQ0517357.1"/>
    <property type="molecule type" value="Genomic_DNA"/>
</dbReference>
<feature type="transmembrane region" description="Helical" evidence="7">
    <location>
        <begin position="293"/>
        <end position="317"/>
    </location>
</feature>
<keyword evidence="4 7" id="KW-0812">Transmembrane</keyword>
<sequence length="327" mass="35565">MVEFWAFALGFSILLYILLDGFDLGVGMLFPFASSEDERRRMLAAISPVWDGNETWLIVSAATLFGAFPPVFAIVLSAFYIPLFLMLAGLILRGVAFEFRYKATRSRPLWDAGFVAGSYAAAFVQGAAVGAIVEGLPIENGVFVGNGLSWISPFAIFCGIGLCIGYALLGACWITQKSSGPLRAFGFAALPKLMAALLAFLVVVFAWSMAIRLPVLERWTERPLLFICPLVGLVAFAALAEGLRRGNDRFLFLSGAAIFLAAFATLAGSFLPYMLPFSLTLWEAASPAASLEFLFWGAGIFVLPLTLAYTLIVYFVFRGKIAEERSY</sequence>
<keyword evidence="8" id="KW-0560">Oxidoreductase</keyword>
<evidence type="ECO:0000256" key="4">
    <source>
        <dbReference type="ARBA" id="ARBA00022692"/>
    </source>
</evidence>
<feature type="transmembrane region" description="Helical" evidence="7">
    <location>
        <begin position="112"/>
        <end position="133"/>
    </location>
</feature>
<evidence type="ECO:0000256" key="5">
    <source>
        <dbReference type="ARBA" id="ARBA00022989"/>
    </source>
</evidence>
<feature type="transmembrane region" description="Helical" evidence="7">
    <location>
        <begin position="71"/>
        <end position="92"/>
    </location>
</feature>
<evidence type="ECO:0000256" key="7">
    <source>
        <dbReference type="SAM" id="Phobius"/>
    </source>
</evidence>
<dbReference type="RefSeq" id="WP_266278480.1">
    <property type="nucleotide sequence ID" value="NZ_JAPKNF010000001.1"/>
</dbReference>
<keyword evidence="5 7" id="KW-1133">Transmembrane helix</keyword>
<keyword evidence="6 7" id="KW-0472">Membrane</keyword>
<evidence type="ECO:0000256" key="1">
    <source>
        <dbReference type="ARBA" id="ARBA00004651"/>
    </source>
</evidence>
<evidence type="ECO:0000256" key="3">
    <source>
        <dbReference type="ARBA" id="ARBA00022475"/>
    </source>
</evidence>
<feature type="transmembrane region" description="Helical" evidence="7">
    <location>
        <begin position="153"/>
        <end position="175"/>
    </location>
</feature>